<feature type="region of interest" description="Disordered" evidence="1">
    <location>
        <begin position="1"/>
        <end position="34"/>
    </location>
</feature>
<dbReference type="OrthoDB" id="376826at2759"/>
<feature type="compositionally biased region" description="Low complexity" evidence="1">
    <location>
        <begin position="21"/>
        <end position="34"/>
    </location>
</feature>
<sequence length="236" mass="26027">MSANKPTSTNNTNLQNPAMSPTPQNNTTTNPDNTVTDELLTLQHLKNYPVLTSTKTAIELIPLSKSVFSIMGSSFSMARSYQPMKYIIGKSDIYANRALDELDKWLPNLQTVEVQDITNPITKPVSSTVETVQKQIVSVNESVNKNFVEPTKSALGTVKEEFQSKVYDAEGKGIITSQADPVVAPFNESLEQFVENHFPNSKKVPVEGHSSEISRTFKIMGNMISRNDNSGKSKAK</sequence>
<evidence type="ECO:0000313" key="2">
    <source>
        <dbReference type="EMBL" id="EMG49251.1"/>
    </source>
</evidence>
<dbReference type="Proteomes" id="UP000011777">
    <property type="component" value="Unassembled WGS sequence"/>
</dbReference>
<organism evidence="2 3">
    <name type="scientific">Candida maltosa (strain Xu316)</name>
    <name type="common">Yeast</name>
    <dbReference type="NCBI Taxonomy" id="1245528"/>
    <lineage>
        <taxon>Eukaryota</taxon>
        <taxon>Fungi</taxon>
        <taxon>Dikarya</taxon>
        <taxon>Ascomycota</taxon>
        <taxon>Saccharomycotina</taxon>
        <taxon>Pichiomycetes</taxon>
        <taxon>Debaryomycetaceae</taxon>
        <taxon>Candida/Lodderomyces clade</taxon>
        <taxon>Candida</taxon>
    </lineage>
</organism>
<dbReference type="HOGENOM" id="CLU_089353_0_0_1"/>
<dbReference type="OMA" id="HIETYPI"/>
<feature type="compositionally biased region" description="Polar residues" evidence="1">
    <location>
        <begin position="1"/>
        <end position="19"/>
    </location>
</feature>
<dbReference type="eggNOG" id="ENOG502RY6S">
    <property type="taxonomic scope" value="Eukaryota"/>
</dbReference>
<reference evidence="2 3" key="1">
    <citation type="submission" date="2013-02" db="EMBL/GenBank/DDBJ databases">
        <title>Genome sequence of Candida maltosa Xu316, a potential industrial strain for xylitol and ethanol production.</title>
        <authorList>
            <person name="Yu J."/>
            <person name="Wang Q."/>
            <person name="Geng X."/>
            <person name="Bao W."/>
            <person name="He P."/>
            <person name="Cai J."/>
        </authorList>
    </citation>
    <scope>NUCLEOTIDE SEQUENCE [LARGE SCALE GENOMIC DNA]</scope>
    <source>
        <strain evidence="3">Xu316</strain>
    </source>
</reference>
<keyword evidence="3" id="KW-1185">Reference proteome</keyword>
<protein>
    <submittedName>
        <fullName evidence="2">Uncharacterized protein</fullName>
    </submittedName>
</protein>
<dbReference type="EMBL" id="AOGT01000772">
    <property type="protein sequence ID" value="EMG49251.1"/>
    <property type="molecule type" value="Genomic_DNA"/>
</dbReference>
<gene>
    <name evidence="2" type="ORF">G210_0061</name>
</gene>
<evidence type="ECO:0000313" key="3">
    <source>
        <dbReference type="Proteomes" id="UP000011777"/>
    </source>
</evidence>
<evidence type="ECO:0000256" key="1">
    <source>
        <dbReference type="SAM" id="MobiDB-lite"/>
    </source>
</evidence>
<proteinExistence type="predicted"/>
<accession>M3IRU7</accession>
<name>M3IRU7_CANMX</name>
<dbReference type="AlphaFoldDB" id="M3IRU7"/>
<dbReference type="Pfam" id="PF17316">
    <property type="entry name" value="Perilipin_2"/>
    <property type="match status" value="1"/>
</dbReference>
<comment type="caution">
    <text evidence="2">The sequence shown here is derived from an EMBL/GenBank/DDBJ whole genome shotgun (WGS) entry which is preliminary data.</text>
</comment>